<gene>
    <name evidence="3" type="ORF">BQ2448_2756</name>
</gene>
<keyword evidence="2" id="KW-1133">Transmembrane helix</keyword>
<evidence type="ECO:0000313" key="4">
    <source>
        <dbReference type="Proteomes" id="UP000198372"/>
    </source>
</evidence>
<protein>
    <submittedName>
        <fullName evidence="3">BQ2448_2756 protein</fullName>
    </submittedName>
</protein>
<keyword evidence="4" id="KW-1185">Reference proteome</keyword>
<feature type="region of interest" description="Disordered" evidence="1">
    <location>
        <begin position="138"/>
        <end position="172"/>
    </location>
</feature>
<organism evidence="3 4">
    <name type="scientific">Microbotryum intermedium</name>
    <dbReference type="NCBI Taxonomy" id="269621"/>
    <lineage>
        <taxon>Eukaryota</taxon>
        <taxon>Fungi</taxon>
        <taxon>Dikarya</taxon>
        <taxon>Basidiomycota</taxon>
        <taxon>Pucciniomycotina</taxon>
        <taxon>Microbotryomycetes</taxon>
        <taxon>Microbotryales</taxon>
        <taxon>Microbotryaceae</taxon>
        <taxon>Microbotryum</taxon>
    </lineage>
</organism>
<keyword evidence="2" id="KW-0812">Transmembrane</keyword>
<dbReference type="EMBL" id="FMSP01000007">
    <property type="protein sequence ID" value="SCV71168.1"/>
    <property type="molecule type" value="Genomic_DNA"/>
</dbReference>
<dbReference type="AlphaFoldDB" id="A0A238FJ14"/>
<evidence type="ECO:0000256" key="1">
    <source>
        <dbReference type="SAM" id="MobiDB-lite"/>
    </source>
</evidence>
<reference evidence="4" key="1">
    <citation type="submission" date="2016-09" db="EMBL/GenBank/DDBJ databases">
        <authorList>
            <person name="Jeantristanb JTB J.-T."/>
            <person name="Ricardo R."/>
        </authorList>
    </citation>
    <scope>NUCLEOTIDE SEQUENCE [LARGE SCALE GENOMIC DNA]</scope>
</reference>
<evidence type="ECO:0000256" key="2">
    <source>
        <dbReference type="SAM" id="Phobius"/>
    </source>
</evidence>
<name>A0A238FJ14_9BASI</name>
<evidence type="ECO:0000313" key="3">
    <source>
        <dbReference type="EMBL" id="SCV71168.1"/>
    </source>
</evidence>
<sequence>MSLPMDERRADEDTKHVKRAYLLDTTHVTLVGYASYDLNFGVCSNSSSIITSEQMTQRECVETVVRVFGSHAAPVPITKSVIANRPPFAGRPDDVKGSSGSVRHFRVKSEILFPTLLLTKNFTDLSLSLLNSSESRKVRLSHSSHKCDDRAEATQIGHQRPTGSKGKPKTLKPVGPARIENPIRPQHDLAGVTHSDPDFKNEEAVPRQAISDKLRQAWDTSSYVVLAGAGLSLAAIVALIVNFFVKGVAKGPREGYVMLGQGQAGLRSRKDPDDTSQKFAFEPKLLVAADSTLRVSPQLEWLHTAHHR</sequence>
<accession>A0A238FJ14</accession>
<keyword evidence="2" id="KW-0472">Membrane</keyword>
<feature type="transmembrane region" description="Helical" evidence="2">
    <location>
        <begin position="223"/>
        <end position="245"/>
    </location>
</feature>
<proteinExistence type="predicted"/>
<dbReference type="Proteomes" id="UP000198372">
    <property type="component" value="Unassembled WGS sequence"/>
</dbReference>